<dbReference type="RefSeq" id="WP_239676458.1">
    <property type="nucleotide sequence ID" value="NZ_CP070499.1"/>
</dbReference>
<evidence type="ECO:0000313" key="4">
    <source>
        <dbReference type="Proteomes" id="UP000662857"/>
    </source>
</evidence>
<dbReference type="KEGG" id="nhy:JQS43_22990"/>
<evidence type="ECO:0000256" key="1">
    <source>
        <dbReference type="SAM" id="MobiDB-lite"/>
    </source>
</evidence>
<feature type="compositionally biased region" description="Basic and acidic residues" evidence="1">
    <location>
        <begin position="882"/>
        <end position="904"/>
    </location>
</feature>
<protein>
    <recommendedName>
        <fullName evidence="2">TPR repeat domain-containing protein</fullName>
    </recommendedName>
</protein>
<dbReference type="InterPro" id="IPR057037">
    <property type="entry name" value="TPR_rep_actino"/>
</dbReference>
<proteinExistence type="predicted"/>
<feature type="domain" description="TPR repeat" evidence="2">
    <location>
        <begin position="313"/>
        <end position="562"/>
    </location>
</feature>
<evidence type="ECO:0000313" key="3">
    <source>
        <dbReference type="EMBL" id="QSB14329.1"/>
    </source>
</evidence>
<dbReference type="Pfam" id="PF23275">
    <property type="entry name" value="TPR_23"/>
    <property type="match status" value="1"/>
</dbReference>
<reference evidence="3" key="1">
    <citation type="submission" date="2021-02" db="EMBL/GenBank/DDBJ databases">
        <title>Natrosporangium hydrolyticum gen. nov., sp. nov, a haloalkaliphilic actinobacterium from a soda solonchak soil.</title>
        <authorList>
            <person name="Sorokin D.Y."/>
            <person name="Khijniak T.V."/>
            <person name="Zakharycheva A.P."/>
            <person name="Boueva O.V."/>
            <person name="Ariskina E.V."/>
            <person name="Hahnke R.L."/>
            <person name="Bunk B."/>
            <person name="Sproer C."/>
            <person name="Schumann P."/>
            <person name="Evtushenko L.I."/>
            <person name="Kublanov I.V."/>
        </authorList>
    </citation>
    <scope>NUCLEOTIDE SEQUENCE</scope>
    <source>
        <strain evidence="3">DSM 106523</strain>
    </source>
</reference>
<name>A0A895YFT3_9ACTN</name>
<accession>A0A895YFT3</accession>
<feature type="region of interest" description="Disordered" evidence="1">
    <location>
        <begin position="881"/>
        <end position="904"/>
    </location>
</feature>
<evidence type="ECO:0000259" key="2">
    <source>
        <dbReference type="Pfam" id="PF23275"/>
    </source>
</evidence>
<dbReference type="Proteomes" id="UP000662857">
    <property type="component" value="Chromosome"/>
</dbReference>
<sequence length="904" mass="96679">MTAIREGGRSGGVAGEFDPYPVSAFQVWLVAEAVSQTGGDVERLGDDVSGAHQPAQQGVAGLLAVPMVAAERPIHDRVRRWLASAVFAGGAIRWFGDAIHDYDQGIEGLNQRWRDAQASDFGVSYDPPTPPDGFTRAYEEAHAAELSHARRQLWLELETDRVSRLESTLDDIADRVARMLAAGPDDEDSVLMLFQAGALPIAAPVVFGSVDFSKTDPELLYRNLLRSGRLPDVDAMTEDELFAWLKDHPAEAELLSAALLLPGELSAADKRVVKALARYDAWHVERGLGLVAGSAGLALIGSGSQRLAGINTQLAAGDSLSPAQRTYLHAWYDGVGADNLAALDDYVTQATYAEMAGLPADPYGSVAETRLAENRDRFLAPVADGIMNLSNPQLGGTDDLAKMPRAIQDLVTIHIGGMDPVTGAPVDEFGLPVGFSPDLGSFTVAGLDQYNGFASLLSRTTVLGGDEFTLALGESALRVKEELAAIEQQGLIVMRPRLVLGMDEPYQVLLNAVSDDSGASTMLSLVARNQDVATTMLIGDDDDDDLLPRLLGARWYDDQGAIDILGSGTARTPDGVAQAEAAMKVMQEVGGRRSHYLFTMTEGLEDAVIDVGIVWMDTFGHDSHPRTDSAAGMSPDVLSRDSQAGIYLSADDRDGFLEFIAASGEGQAARFRAASVVYSEELLVTALTDPGTQSVESVLRHIGRLDGAISAADFNVVMEQSAHRDVTETMAAVDARRAGGVALAAEVALSAVGAAGSVKSGGISMLLASVADPLVSSAIDELFPSEDEQGRSNLEQAKDHAYNDDRLSALSQRNYLMVVAYDRAGLLDRDDPSIQSLYGPDGNLKTYQELLNNENILQHLMELEDAQDSGANQAGLDANMYDQERDRIHNGSWTSDRDGDRVYG</sequence>
<keyword evidence="4" id="KW-1185">Reference proteome</keyword>
<dbReference type="AlphaFoldDB" id="A0A895YFT3"/>
<gene>
    <name evidence="3" type="ORF">JQS43_22990</name>
</gene>
<dbReference type="EMBL" id="CP070499">
    <property type="protein sequence ID" value="QSB14329.1"/>
    <property type="molecule type" value="Genomic_DNA"/>
</dbReference>
<organism evidence="3 4">
    <name type="scientific">Natronosporangium hydrolyticum</name>
    <dbReference type="NCBI Taxonomy" id="2811111"/>
    <lineage>
        <taxon>Bacteria</taxon>
        <taxon>Bacillati</taxon>
        <taxon>Actinomycetota</taxon>
        <taxon>Actinomycetes</taxon>
        <taxon>Micromonosporales</taxon>
        <taxon>Micromonosporaceae</taxon>
        <taxon>Natronosporangium</taxon>
    </lineage>
</organism>